<proteinExistence type="predicted"/>
<protein>
    <submittedName>
        <fullName evidence="2">Uncharacterized protein</fullName>
    </submittedName>
</protein>
<feature type="compositionally biased region" description="Polar residues" evidence="1">
    <location>
        <begin position="67"/>
        <end position="83"/>
    </location>
</feature>
<sequence length="320" mass="34976">MASNLSSEDYLQILDSIRSAYSKVNSAGDEEPTTELQQIREAFASLTDEDKRRLYDELGRDLVAIQEPTQQQRMVNESRSNSRPADGVPNGTGVSQRGASTFFSDLFGASESNGRSGPFGGIFSSLGSVLDGLGGLGSGSTSSPRASMPDRPLRQQYDIIPEGTIVSLQGLVSRPDINGDRGTVKQHDPSSGRYTVVLEDSEKNMKVKPSNLVQNSKVELVGLESIPELNGEHAEILSWDAKSERYIVFVMGRVSRAIGVKPSNVLLRNCTVVMITGLQLKPELNGKFGTIKSFNIETLRYDVQLSKEKVLRLKLENVHV</sequence>
<gene>
    <name evidence="2" type="ORF">CYCCA115_LOCUS13356</name>
</gene>
<reference evidence="2" key="1">
    <citation type="submission" date="2023-08" db="EMBL/GenBank/DDBJ databases">
        <authorList>
            <person name="Audoor S."/>
            <person name="Bilcke G."/>
        </authorList>
    </citation>
    <scope>NUCLEOTIDE SEQUENCE</scope>
</reference>
<dbReference type="EMBL" id="CAKOGP040001793">
    <property type="protein sequence ID" value="CAJ1952024.1"/>
    <property type="molecule type" value="Genomic_DNA"/>
</dbReference>
<dbReference type="AlphaFoldDB" id="A0AAD2FSQ3"/>
<dbReference type="Gene3D" id="1.10.287.110">
    <property type="entry name" value="DnaJ domain"/>
    <property type="match status" value="1"/>
</dbReference>
<accession>A0AAD2FSQ3</accession>
<dbReference type="Proteomes" id="UP001295423">
    <property type="component" value="Unassembled WGS sequence"/>
</dbReference>
<keyword evidence="3" id="KW-1185">Reference proteome</keyword>
<evidence type="ECO:0000256" key="1">
    <source>
        <dbReference type="SAM" id="MobiDB-lite"/>
    </source>
</evidence>
<dbReference type="InterPro" id="IPR036869">
    <property type="entry name" value="J_dom_sf"/>
</dbReference>
<feature type="region of interest" description="Disordered" evidence="1">
    <location>
        <begin position="66"/>
        <end position="96"/>
    </location>
</feature>
<comment type="caution">
    <text evidence="2">The sequence shown here is derived from an EMBL/GenBank/DDBJ whole genome shotgun (WGS) entry which is preliminary data.</text>
</comment>
<organism evidence="2 3">
    <name type="scientific">Cylindrotheca closterium</name>
    <dbReference type="NCBI Taxonomy" id="2856"/>
    <lineage>
        <taxon>Eukaryota</taxon>
        <taxon>Sar</taxon>
        <taxon>Stramenopiles</taxon>
        <taxon>Ochrophyta</taxon>
        <taxon>Bacillariophyta</taxon>
        <taxon>Bacillariophyceae</taxon>
        <taxon>Bacillariophycidae</taxon>
        <taxon>Bacillariales</taxon>
        <taxon>Bacillariaceae</taxon>
        <taxon>Cylindrotheca</taxon>
    </lineage>
</organism>
<evidence type="ECO:0000313" key="3">
    <source>
        <dbReference type="Proteomes" id="UP001295423"/>
    </source>
</evidence>
<name>A0AAD2FSQ3_9STRA</name>
<evidence type="ECO:0000313" key="2">
    <source>
        <dbReference type="EMBL" id="CAJ1952024.1"/>
    </source>
</evidence>